<evidence type="ECO:0000313" key="10">
    <source>
        <dbReference type="Proteomes" id="UP001152622"/>
    </source>
</evidence>
<evidence type="ECO:0000256" key="3">
    <source>
        <dbReference type="ARBA" id="ARBA00022677"/>
    </source>
</evidence>
<evidence type="ECO:0000313" key="9">
    <source>
        <dbReference type="EMBL" id="KAJ8374458.1"/>
    </source>
</evidence>
<comment type="caution">
    <text evidence="9">The sequence shown here is derived from an EMBL/GenBank/DDBJ whole genome shotgun (WGS) entry which is preliminary data.</text>
</comment>
<name>A0A9Q1G3R3_SYNKA</name>
<accession>A0A9Q1G3R3</accession>
<dbReference type="SUPFAM" id="SSF57716">
    <property type="entry name" value="Glucocorticoid receptor-like (DNA-binding domain)"/>
    <property type="match status" value="1"/>
</dbReference>
<dbReference type="GO" id="GO:0005811">
    <property type="term" value="C:lipid droplet"/>
    <property type="evidence" value="ECO:0007669"/>
    <property type="project" value="UniProtKB-SubCell"/>
</dbReference>
<feature type="compositionally biased region" description="Polar residues" evidence="7">
    <location>
        <begin position="590"/>
        <end position="608"/>
    </location>
</feature>
<dbReference type="InterPro" id="IPR002653">
    <property type="entry name" value="Znf_A20"/>
</dbReference>
<dbReference type="Pfam" id="PF01754">
    <property type="entry name" value="zf-A20"/>
    <property type="match status" value="1"/>
</dbReference>
<evidence type="ECO:0000256" key="7">
    <source>
        <dbReference type="SAM" id="MobiDB-lite"/>
    </source>
</evidence>
<evidence type="ECO:0000256" key="6">
    <source>
        <dbReference type="ARBA" id="ARBA00022833"/>
    </source>
</evidence>
<evidence type="ECO:0000256" key="4">
    <source>
        <dbReference type="ARBA" id="ARBA00022723"/>
    </source>
</evidence>
<feature type="region of interest" description="Disordered" evidence="7">
    <location>
        <begin position="68"/>
        <end position="93"/>
    </location>
</feature>
<feature type="domain" description="A20-type" evidence="8">
    <location>
        <begin position="504"/>
        <end position="538"/>
    </location>
</feature>
<dbReference type="AlphaFoldDB" id="A0A9Q1G3R3"/>
<dbReference type="Gene3D" id="1.20.5.4770">
    <property type="match status" value="1"/>
</dbReference>
<dbReference type="Gene3D" id="1.20.120.340">
    <property type="entry name" value="Flagellar protein FliS"/>
    <property type="match status" value="1"/>
</dbReference>
<sequence>MARKKYCSRAYNLHPDSDLFGGQFRSLTSDCRGKGAPGIRVQGRRLEAVGQRRTSRLEQCYNSMQTMAEAEKDPEVNAASEEPESEEQQSVMSRLGSLPFVSSACSMVSSAYTTTKEGVPLLKGVMDVAESGVQMLGSVATSGSKPLLDRLEPQIAAVNEYAMLGLDKVEQSLPILHQPADKVVSDTVDKVYQSVSGAKEAVTGAVMGAMEMTRAAMSGSLNTVMGSRVGQMVSSRVGLALSHSENWVDHNLPLTERELVALAEPAPDAEALAQSAGSASPSSYFVRLGKLSSKVQERAREQSLAKAQHARDITHSAVAQIGSTLDLLESARTTLATANAQLGGASEQLLQRWAEWQQGHPKEEEAQGEDKSEGDPGELEWRALSMVRGLSGQLQSACSGVVSSAQGLPGTVQEQLANARRVAQELHSSLGNTSTLSPQILEQTRLHLAQVQRSLDGVTEYLLNNTPLNWLVDDTFRLFRKQDCPPSSPYPSLSTSMAQETNQTQVPMLCTTGCGFYGNPRTSGMCSVCYKEHLQRQKGGGRASPPAEKVATAPVVSPAGAGSSVESTPDPNTDGFTKSEERKSSSPSPVTQQMIAMSLSQDSGATDSDQAEEEEEGPSKSTGLALEAAQPSSDGDQTPDKSKKKNRCFTCRKKVGLTGLPGGLYYSHGNNNPLPDDYSSQALTVAAATCSAPSTATRTNMTVPMTTGGAAAARIRKENPIVVAEKIQKL</sequence>
<dbReference type="PROSITE" id="PS51036">
    <property type="entry name" value="ZF_A20"/>
    <property type="match status" value="1"/>
</dbReference>
<keyword evidence="10" id="KW-1185">Reference proteome</keyword>
<dbReference type="EMBL" id="JAINUF010000002">
    <property type="protein sequence ID" value="KAJ8374458.1"/>
    <property type="molecule type" value="Genomic_DNA"/>
</dbReference>
<dbReference type="SUPFAM" id="SSF109775">
    <property type="entry name" value="Mannose-6-phosphate receptor binding protein 1 (Tip47), C-terminal domain"/>
    <property type="match status" value="1"/>
</dbReference>
<dbReference type="PANTHER" id="PTHR14024:SF11">
    <property type="entry name" value="PERILIPIN-3"/>
    <property type="match status" value="1"/>
</dbReference>
<protein>
    <recommendedName>
        <fullName evidence="8">A20-type domain-containing protein</fullName>
    </recommendedName>
</protein>
<proteinExistence type="inferred from homology"/>
<evidence type="ECO:0000256" key="1">
    <source>
        <dbReference type="ARBA" id="ARBA00004502"/>
    </source>
</evidence>
<keyword evidence="6" id="KW-0862">Zinc</keyword>
<feature type="region of interest" description="Disordered" evidence="7">
    <location>
        <begin position="358"/>
        <end position="377"/>
    </location>
</feature>
<dbReference type="Proteomes" id="UP001152622">
    <property type="component" value="Chromosome 2"/>
</dbReference>
<dbReference type="GO" id="GO:0003677">
    <property type="term" value="F:DNA binding"/>
    <property type="evidence" value="ECO:0007669"/>
    <property type="project" value="InterPro"/>
</dbReference>
<dbReference type="Gene3D" id="3.30.720.170">
    <property type="entry name" value="Perilipin, alpha-beta domain"/>
    <property type="match status" value="1"/>
</dbReference>
<dbReference type="Pfam" id="PF03036">
    <property type="entry name" value="Perilipin"/>
    <property type="match status" value="1"/>
</dbReference>
<dbReference type="GO" id="GO:0019915">
    <property type="term" value="P:lipid storage"/>
    <property type="evidence" value="ECO:0007669"/>
    <property type="project" value="TreeGrafter"/>
</dbReference>
<dbReference type="OrthoDB" id="376826at2759"/>
<dbReference type="SUPFAM" id="SSF118310">
    <property type="entry name" value="AN1-like Zinc finger"/>
    <property type="match status" value="1"/>
</dbReference>
<keyword evidence="3" id="KW-0551">Lipid droplet</keyword>
<dbReference type="GO" id="GO:0005829">
    <property type="term" value="C:cytosol"/>
    <property type="evidence" value="ECO:0007669"/>
    <property type="project" value="TreeGrafter"/>
</dbReference>
<keyword evidence="5" id="KW-0863">Zinc-finger</keyword>
<feature type="compositionally biased region" description="Polar residues" evidence="7">
    <location>
        <begin position="564"/>
        <end position="576"/>
    </location>
</feature>
<dbReference type="FunFam" id="1.20.5.4770:FF:000001">
    <property type="entry name" value="Zinc finger AN1-type containing 6"/>
    <property type="match status" value="1"/>
</dbReference>
<dbReference type="InterPro" id="IPR004279">
    <property type="entry name" value="Perilipin"/>
</dbReference>
<reference evidence="9" key="1">
    <citation type="journal article" date="2023" name="Science">
        <title>Genome structures resolve the early diversification of teleost fishes.</title>
        <authorList>
            <person name="Parey E."/>
            <person name="Louis A."/>
            <person name="Montfort J."/>
            <person name="Bouchez O."/>
            <person name="Roques C."/>
            <person name="Iampietro C."/>
            <person name="Lluch J."/>
            <person name="Castinel A."/>
            <person name="Donnadieu C."/>
            <person name="Desvignes T."/>
            <person name="Floi Bucao C."/>
            <person name="Jouanno E."/>
            <person name="Wen M."/>
            <person name="Mejri S."/>
            <person name="Dirks R."/>
            <person name="Jansen H."/>
            <person name="Henkel C."/>
            <person name="Chen W.J."/>
            <person name="Zahm M."/>
            <person name="Cabau C."/>
            <person name="Klopp C."/>
            <person name="Thompson A.W."/>
            <person name="Robinson-Rechavi M."/>
            <person name="Braasch I."/>
            <person name="Lecointre G."/>
            <person name="Bobe J."/>
            <person name="Postlethwait J.H."/>
            <person name="Berthelot C."/>
            <person name="Roest Crollius H."/>
            <person name="Guiguen Y."/>
        </authorList>
    </citation>
    <scope>NUCLEOTIDE SEQUENCE</scope>
    <source>
        <strain evidence="9">WJC10195</strain>
    </source>
</reference>
<comment type="subcellular location">
    <subcellularLocation>
        <location evidence="1">Lipid droplet</location>
    </subcellularLocation>
</comment>
<feature type="region of interest" description="Disordered" evidence="7">
    <location>
        <begin position="537"/>
        <end position="645"/>
    </location>
</feature>
<dbReference type="GO" id="GO:0010890">
    <property type="term" value="P:positive regulation of triglyceride storage"/>
    <property type="evidence" value="ECO:0007669"/>
    <property type="project" value="TreeGrafter"/>
</dbReference>
<dbReference type="SMART" id="SM00259">
    <property type="entry name" value="ZnF_A20"/>
    <property type="match status" value="1"/>
</dbReference>
<gene>
    <name evidence="9" type="ORF">SKAU_G00050380</name>
</gene>
<dbReference type="GO" id="GO:0008270">
    <property type="term" value="F:zinc ion binding"/>
    <property type="evidence" value="ECO:0007669"/>
    <property type="project" value="UniProtKB-KW"/>
</dbReference>
<dbReference type="PANTHER" id="PTHR14024">
    <property type="entry name" value="PERILIPIN"/>
    <property type="match status" value="1"/>
</dbReference>
<evidence type="ECO:0000256" key="5">
    <source>
        <dbReference type="ARBA" id="ARBA00022771"/>
    </source>
</evidence>
<evidence type="ECO:0000256" key="2">
    <source>
        <dbReference type="ARBA" id="ARBA00006311"/>
    </source>
</evidence>
<organism evidence="9 10">
    <name type="scientific">Synaphobranchus kaupii</name>
    <name type="common">Kaup's arrowtooth eel</name>
    <dbReference type="NCBI Taxonomy" id="118154"/>
    <lineage>
        <taxon>Eukaryota</taxon>
        <taxon>Metazoa</taxon>
        <taxon>Chordata</taxon>
        <taxon>Craniata</taxon>
        <taxon>Vertebrata</taxon>
        <taxon>Euteleostomi</taxon>
        <taxon>Actinopterygii</taxon>
        <taxon>Neopterygii</taxon>
        <taxon>Teleostei</taxon>
        <taxon>Anguilliformes</taxon>
        <taxon>Synaphobranchidae</taxon>
        <taxon>Synaphobranchus</taxon>
    </lineage>
</organism>
<dbReference type="InterPro" id="IPR035896">
    <property type="entry name" value="AN1-like_Znf"/>
</dbReference>
<keyword evidence="4" id="KW-0479">Metal-binding</keyword>
<evidence type="ECO:0000259" key="8">
    <source>
        <dbReference type="PROSITE" id="PS51036"/>
    </source>
</evidence>
<feature type="compositionally biased region" description="Basic and acidic residues" evidence="7">
    <location>
        <begin position="360"/>
        <end position="374"/>
    </location>
</feature>
<comment type="similarity">
    <text evidence="2">Belongs to the perilipin family.</text>
</comment>